<proteinExistence type="predicted"/>
<feature type="non-terminal residue" evidence="1">
    <location>
        <position position="1"/>
    </location>
</feature>
<organism evidence="1">
    <name type="scientific">uncultured Caudovirales phage</name>
    <dbReference type="NCBI Taxonomy" id="2100421"/>
    <lineage>
        <taxon>Viruses</taxon>
        <taxon>Duplodnaviria</taxon>
        <taxon>Heunggongvirae</taxon>
        <taxon>Uroviricota</taxon>
        <taxon>Caudoviricetes</taxon>
        <taxon>Peduoviridae</taxon>
        <taxon>Maltschvirus</taxon>
        <taxon>Maltschvirus maltsch</taxon>
    </lineage>
</organism>
<reference evidence="1" key="1">
    <citation type="submission" date="2020-04" db="EMBL/GenBank/DDBJ databases">
        <authorList>
            <person name="Chiriac C."/>
            <person name="Salcher M."/>
            <person name="Ghai R."/>
            <person name="Kavagutti S V."/>
        </authorList>
    </citation>
    <scope>NUCLEOTIDE SEQUENCE</scope>
</reference>
<gene>
    <name evidence="1" type="ORF">UFOVP250_213</name>
</gene>
<sequence>NLAASSSAILYLSGGTSSRVSIGTNGTSQIEQMRVSHTASAVNYVQVTGAATTGFSTISAQGSDANTGLYFQAKGTGSIRFSTAGANSNEQFRINNTATAVNYMQVTGNIAGSAPSFSVAGTDTNIDLALIPKGTGVTTFGSQQANYWTKSSASTTLTPITSVVGSDTNISMAFQPKGTGAIDLAAGSSGVNISNGGTVTAITRTSTGSGYSSFPTIAISAPTTAGGVQATASVFTVGTTSATIQSGGTGYTVNDVISTNAGASQSSAATFTVTAVSSGVITAISSTGTGGAFTAIPTNPVATTGGSGSGATLNISSFYVIGLSLLTAGSGYIEQPTVTFSGGGGSGAAAFASVGTTPFIKGLASTLQFSTNMGSALDLTNYGANQATNRYALFASATGNPAIIEPRGDTNVNAVLSSRGTGSVQFYTNGFSGGTGSAEQLRVSHTASAVNYVQVTGAATTQSPVISTQGSDTDIKMTLRSKGNAGVTFQNSSLNTLFDIPNVFPAANYLQANASVTGNTVSLKAIGTDTNISMALQPTGTGAIDLAAGSSGVNISNGGTVTALTKTAGGSGYTTTPSVSISAPTTAGGVQATANATYNLFGTSLVSGGTGYTVGDILTFVGGTFTDVLQYTVTSVSGGVITGTSVLTASFGIYSVLPPSTPATVTGGTGSGATFNLTWTLRGVTVNNAGSGYIEQPTVTFSGGGGSGASAYATVGSDAVVKTLGTNMAFYTPNGRIGFRVVDLSGGTGTGYWSALGGTTSPQLRATGAGSAVILTESGVSISLQTASTQQFVISHTASAVNYVQVTGGITGSQATISAQGSDANVGLIYTSKGTSSLQFRTNNSSQTQLFITHTANAVNYASITGSAAGAAPAFSVAGTDTNIDLALTPKGTGRVTTSATLVAGLISGGTF</sequence>
<accession>A0A6J5LIW7</accession>
<protein>
    <submittedName>
        <fullName evidence="1">Uncharacterized protein</fullName>
    </submittedName>
</protein>
<evidence type="ECO:0000313" key="1">
    <source>
        <dbReference type="EMBL" id="CAB4133502.1"/>
    </source>
</evidence>
<name>A0A6J5LIW7_9CAUD</name>
<dbReference type="EMBL" id="LR796270">
    <property type="protein sequence ID" value="CAB4133502.1"/>
    <property type="molecule type" value="Genomic_DNA"/>
</dbReference>